<dbReference type="Pfam" id="PF14239">
    <property type="entry name" value="RRXRR"/>
    <property type="match status" value="1"/>
</dbReference>
<dbReference type="NCBIfam" id="NF040563">
    <property type="entry name" value="guided_IscB"/>
    <property type="match status" value="1"/>
</dbReference>
<evidence type="ECO:0000259" key="1">
    <source>
        <dbReference type="SMART" id="SM00507"/>
    </source>
</evidence>
<reference evidence="2" key="1">
    <citation type="submission" date="2020-11" db="EMBL/GenBank/DDBJ databases">
        <title>Whole-genome analyses of Nonomuraea sp. K274.</title>
        <authorList>
            <person name="Veyisoglu A."/>
        </authorList>
    </citation>
    <scope>NUCLEOTIDE SEQUENCE</scope>
    <source>
        <strain evidence="2">K274</strain>
    </source>
</reference>
<organism evidence="2 3">
    <name type="scientific">Nonomuraea cypriaca</name>
    <dbReference type="NCBI Taxonomy" id="1187855"/>
    <lineage>
        <taxon>Bacteria</taxon>
        <taxon>Bacillati</taxon>
        <taxon>Actinomycetota</taxon>
        <taxon>Actinomycetes</taxon>
        <taxon>Streptosporangiales</taxon>
        <taxon>Streptosporangiaceae</taxon>
        <taxon>Nonomuraea</taxon>
    </lineage>
</organism>
<dbReference type="CDD" id="cd00085">
    <property type="entry name" value="HNHc"/>
    <property type="match status" value="1"/>
</dbReference>
<sequence length="436" mass="48045">MFVLAKEGTPLDPCHPARARKLLASGRARVHRHTPLVIRLTDRTAAASTVQGVEVGIDPGSKHTGIAVFYADGGTRTGLFALQLDHRGGSIRNRLVQRAAYRRRRRSVNLRYRKPRFANRKRPEGWLPPSLRHRVATALSWVTRLTRWAPVRALHVERVAFDTGSLAAGRPLEGVRYQRGTLYGCEVREYLLAKWGRCCAYCGATGVPLNLDHIQPRSRDGSDRVSNLTLACVPCNQAKNNRPVEEFLAGRPRVLARLLTQAKAPLRDAAAVNTTRWALWRALARTGLPVHSASGGRTKWNRSRTGAPKSHTLDALHVGCLDTVTALPARVLVVACTGRGTRCRTRTDRYGFPRLRLPRVKQVYGFATGDLVQAVVPSGTKAGIHTGRVAVRSRGSFNVTTGSGVVQGIHYRHIRLLQRADGYAYSGKEEGFSSFA</sequence>
<dbReference type="SMART" id="SM00507">
    <property type="entry name" value="HNHc"/>
    <property type="match status" value="1"/>
</dbReference>
<dbReference type="PANTHER" id="PTHR33877">
    <property type="entry name" value="SLL1193 PROTEIN"/>
    <property type="match status" value="1"/>
</dbReference>
<comment type="caution">
    <text evidence="2">The sequence shown here is derived from an EMBL/GenBank/DDBJ whole genome shotgun (WGS) entry which is preliminary data.</text>
</comment>
<feature type="domain" description="HNH nuclease" evidence="1">
    <location>
        <begin position="186"/>
        <end position="237"/>
    </location>
</feature>
<evidence type="ECO:0000313" key="2">
    <source>
        <dbReference type="EMBL" id="MBF8187523.1"/>
    </source>
</evidence>
<dbReference type="Proteomes" id="UP000605361">
    <property type="component" value="Unassembled WGS sequence"/>
</dbReference>
<keyword evidence="2" id="KW-0255">Endonuclease</keyword>
<gene>
    <name evidence="2" type="ORF">ITP53_17645</name>
</gene>
<protein>
    <submittedName>
        <fullName evidence="2">HNH endonuclease</fullName>
    </submittedName>
</protein>
<dbReference type="EMBL" id="JADOGI010000047">
    <property type="protein sequence ID" value="MBF8187523.1"/>
    <property type="molecule type" value="Genomic_DNA"/>
</dbReference>
<evidence type="ECO:0000313" key="3">
    <source>
        <dbReference type="Proteomes" id="UP000605361"/>
    </source>
</evidence>
<dbReference type="PANTHER" id="PTHR33877:SF2">
    <property type="entry name" value="OS07G0170200 PROTEIN"/>
    <property type="match status" value="1"/>
</dbReference>
<dbReference type="InterPro" id="IPR052892">
    <property type="entry name" value="NA-targeting_endonuclease"/>
</dbReference>
<dbReference type="GO" id="GO:0004519">
    <property type="term" value="F:endonuclease activity"/>
    <property type="evidence" value="ECO:0007669"/>
    <property type="project" value="UniProtKB-KW"/>
</dbReference>
<dbReference type="Pfam" id="PF01844">
    <property type="entry name" value="HNH"/>
    <property type="match status" value="1"/>
</dbReference>
<keyword evidence="3" id="KW-1185">Reference proteome</keyword>
<dbReference type="Gene3D" id="1.10.30.50">
    <property type="match status" value="1"/>
</dbReference>
<proteinExistence type="predicted"/>
<keyword evidence="2" id="KW-0378">Hydrolase</keyword>
<name>A0A931F1I6_9ACTN</name>
<dbReference type="AlphaFoldDB" id="A0A931F1I6"/>
<dbReference type="GO" id="GO:0008270">
    <property type="term" value="F:zinc ion binding"/>
    <property type="evidence" value="ECO:0007669"/>
    <property type="project" value="InterPro"/>
</dbReference>
<keyword evidence="2" id="KW-0540">Nuclease</keyword>
<dbReference type="RefSeq" id="WP_195896486.1">
    <property type="nucleotide sequence ID" value="NZ_JADOGI010000047.1"/>
</dbReference>
<dbReference type="InterPro" id="IPR003615">
    <property type="entry name" value="HNH_nuc"/>
</dbReference>
<dbReference type="GO" id="GO:0003676">
    <property type="term" value="F:nucleic acid binding"/>
    <property type="evidence" value="ECO:0007669"/>
    <property type="project" value="InterPro"/>
</dbReference>
<dbReference type="InterPro" id="IPR025938">
    <property type="entry name" value="RRXRR_dom"/>
</dbReference>
<dbReference type="InterPro" id="IPR047693">
    <property type="entry name" value="RNA-guided_IscB-like"/>
</dbReference>
<dbReference type="InterPro" id="IPR002711">
    <property type="entry name" value="HNH"/>
</dbReference>
<accession>A0A931F1I6</accession>